<protein>
    <submittedName>
        <fullName evidence="1">Uncharacterized protein</fullName>
    </submittedName>
</protein>
<reference evidence="1" key="1">
    <citation type="submission" date="2025-08" db="UniProtKB">
        <authorList>
            <consortium name="Ensembl"/>
        </authorList>
    </citation>
    <scope>IDENTIFICATION</scope>
</reference>
<dbReference type="Ensembl" id="ENSCPBT00000001375.1">
    <property type="protein sequence ID" value="ENSCPBP00000001108.1"/>
    <property type="gene ID" value="ENSCPBG00000000897.1"/>
</dbReference>
<name>A0A8C3H558_CHRPI</name>
<reference evidence="1" key="2">
    <citation type="submission" date="2025-09" db="UniProtKB">
        <authorList>
            <consortium name="Ensembl"/>
        </authorList>
    </citation>
    <scope>IDENTIFICATION</scope>
</reference>
<dbReference type="AlphaFoldDB" id="A0A8C3H558"/>
<evidence type="ECO:0000313" key="2">
    <source>
        <dbReference type="Proteomes" id="UP000694380"/>
    </source>
</evidence>
<evidence type="ECO:0000313" key="1">
    <source>
        <dbReference type="Ensembl" id="ENSCPBP00000001108.1"/>
    </source>
</evidence>
<accession>A0A8C3H558</accession>
<proteinExistence type="predicted"/>
<keyword evidence="2" id="KW-1185">Reference proteome</keyword>
<dbReference type="Proteomes" id="UP000694380">
    <property type="component" value="Unplaced"/>
</dbReference>
<organism evidence="1 2">
    <name type="scientific">Chrysemys picta bellii</name>
    <name type="common">Western painted turtle</name>
    <name type="synonym">Emys bellii</name>
    <dbReference type="NCBI Taxonomy" id="8478"/>
    <lineage>
        <taxon>Eukaryota</taxon>
        <taxon>Metazoa</taxon>
        <taxon>Chordata</taxon>
        <taxon>Craniata</taxon>
        <taxon>Vertebrata</taxon>
        <taxon>Euteleostomi</taxon>
        <taxon>Archelosauria</taxon>
        <taxon>Testudinata</taxon>
        <taxon>Testudines</taxon>
        <taxon>Cryptodira</taxon>
        <taxon>Durocryptodira</taxon>
        <taxon>Testudinoidea</taxon>
        <taxon>Emydidae</taxon>
        <taxon>Chrysemys</taxon>
    </lineage>
</organism>
<sequence length="78" mass="8064">MSALRGCAPHLHPAPWTQTRRFPAPLASPCWSPPQVGTEVLGLSPLGGTGSHLAPGWGLADRCPCRAGGLSWPGAQGR</sequence>